<reference evidence="1" key="1">
    <citation type="journal article" date="2020" name="Cell">
        <title>Large-Scale Comparative Analyses of Tick Genomes Elucidate Their Genetic Diversity and Vector Capacities.</title>
        <authorList>
            <consortium name="Tick Genome and Microbiome Consortium (TIGMIC)"/>
            <person name="Jia N."/>
            <person name="Wang J."/>
            <person name="Shi W."/>
            <person name="Du L."/>
            <person name="Sun Y."/>
            <person name="Zhan W."/>
            <person name="Jiang J.F."/>
            <person name="Wang Q."/>
            <person name="Zhang B."/>
            <person name="Ji P."/>
            <person name="Bell-Sakyi L."/>
            <person name="Cui X.M."/>
            <person name="Yuan T.T."/>
            <person name="Jiang B.G."/>
            <person name="Yang W.F."/>
            <person name="Lam T.T."/>
            <person name="Chang Q.C."/>
            <person name="Ding S.J."/>
            <person name="Wang X.J."/>
            <person name="Zhu J.G."/>
            <person name="Ruan X.D."/>
            <person name="Zhao L."/>
            <person name="Wei J.T."/>
            <person name="Ye R.Z."/>
            <person name="Que T.C."/>
            <person name="Du C.H."/>
            <person name="Zhou Y.H."/>
            <person name="Cheng J.X."/>
            <person name="Dai P.F."/>
            <person name="Guo W.B."/>
            <person name="Han X.H."/>
            <person name="Huang E.J."/>
            <person name="Li L.F."/>
            <person name="Wei W."/>
            <person name="Gao Y.C."/>
            <person name="Liu J.Z."/>
            <person name="Shao H.Z."/>
            <person name="Wang X."/>
            <person name="Wang C.C."/>
            <person name="Yang T.C."/>
            <person name="Huo Q.B."/>
            <person name="Li W."/>
            <person name="Chen H.Y."/>
            <person name="Chen S.E."/>
            <person name="Zhou L.G."/>
            <person name="Ni X.B."/>
            <person name="Tian J.H."/>
            <person name="Sheng Y."/>
            <person name="Liu T."/>
            <person name="Pan Y.S."/>
            <person name="Xia L.Y."/>
            <person name="Li J."/>
            <person name="Zhao F."/>
            <person name="Cao W.C."/>
        </authorList>
    </citation>
    <scope>NUCLEOTIDE SEQUENCE</scope>
    <source>
        <strain evidence="1">Rsan-2018</strain>
    </source>
</reference>
<comment type="caution">
    <text evidence="1">The sequence shown here is derived from an EMBL/GenBank/DDBJ whole genome shotgun (WGS) entry which is preliminary data.</text>
</comment>
<proteinExistence type="predicted"/>
<keyword evidence="2" id="KW-1185">Reference proteome</keyword>
<dbReference type="AlphaFoldDB" id="A0A9D4SWA5"/>
<dbReference type="Proteomes" id="UP000821837">
    <property type="component" value="Unassembled WGS sequence"/>
</dbReference>
<evidence type="ECO:0000313" key="2">
    <source>
        <dbReference type="Proteomes" id="UP000821837"/>
    </source>
</evidence>
<organism evidence="1 2">
    <name type="scientific">Rhipicephalus sanguineus</name>
    <name type="common">Brown dog tick</name>
    <name type="synonym">Ixodes sanguineus</name>
    <dbReference type="NCBI Taxonomy" id="34632"/>
    <lineage>
        <taxon>Eukaryota</taxon>
        <taxon>Metazoa</taxon>
        <taxon>Ecdysozoa</taxon>
        <taxon>Arthropoda</taxon>
        <taxon>Chelicerata</taxon>
        <taxon>Arachnida</taxon>
        <taxon>Acari</taxon>
        <taxon>Parasitiformes</taxon>
        <taxon>Ixodida</taxon>
        <taxon>Ixodoidea</taxon>
        <taxon>Ixodidae</taxon>
        <taxon>Rhipicephalinae</taxon>
        <taxon>Rhipicephalus</taxon>
        <taxon>Rhipicephalus</taxon>
    </lineage>
</organism>
<name>A0A9D4SWA5_RHISA</name>
<sequence>MTIGTTPKQSEYQARRQARYFGDCLRFICLSRTRHGKNSRAHAEWCRTTDSLVEFLWNSVRPTLPRKKKCPAPKNDVVVLGGHTLPDRHRSILELGPKFCFEPQLTVLDKIALSRRISHRVPDQERPSCQKTLVSALDQFPGVLGDQALRW</sequence>
<dbReference type="EMBL" id="JABSTV010001250">
    <property type="protein sequence ID" value="KAH7956377.1"/>
    <property type="molecule type" value="Genomic_DNA"/>
</dbReference>
<evidence type="ECO:0000313" key="1">
    <source>
        <dbReference type="EMBL" id="KAH7956377.1"/>
    </source>
</evidence>
<gene>
    <name evidence="1" type="ORF">HPB52_008709</name>
</gene>
<reference evidence="1" key="2">
    <citation type="submission" date="2021-09" db="EMBL/GenBank/DDBJ databases">
        <authorList>
            <person name="Jia N."/>
            <person name="Wang J."/>
            <person name="Shi W."/>
            <person name="Du L."/>
            <person name="Sun Y."/>
            <person name="Zhan W."/>
            <person name="Jiang J."/>
            <person name="Wang Q."/>
            <person name="Zhang B."/>
            <person name="Ji P."/>
            <person name="Sakyi L.B."/>
            <person name="Cui X."/>
            <person name="Yuan T."/>
            <person name="Jiang B."/>
            <person name="Yang W."/>
            <person name="Lam T.T.-Y."/>
            <person name="Chang Q."/>
            <person name="Ding S."/>
            <person name="Wang X."/>
            <person name="Zhu J."/>
            <person name="Ruan X."/>
            <person name="Zhao L."/>
            <person name="Wei J."/>
            <person name="Que T."/>
            <person name="Du C."/>
            <person name="Cheng J."/>
            <person name="Dai P."/>
            <person name="Han X."/>
            <person name="Huang E."/>
            <person name="Gao Y."/>
            <person name="Liu J."/>
            <person name="Shao H."/>
            <person name="Ye R."/>
            <person name="Li L."/>
            <person name="Wei W."/>
            <person name="Wang X."/>
            <person name="Wang C."/>
            <person name="Huo Q."/>
            <person name="Li W."/>
            <person name="Guo W."/>
            <person name="Chen H."/>
            <person name="Chen S."/>
            <person name="Zhou L."/>
            <person name="Zhou L."/>
            <person name="Ni X."/>
            <person name="Tian J."/>
            <person name="Zhou Y."/>
            <person name="Sheng Y."/>
            <person name="Liu T."/>
            <person name="Pan Y."/>
            <person name="Xia L."/>
            <person name="Li J."/>
            <person name="Zhao F."/>
            <person name="Cao W."/>
        </authorList>
    </citation>
    <scope>NUCLEOTIDE SEQUENCE</scope>
    <source>
        <strain evidence="1">Rsan-2018</strain>
        <tissue evidence="1">Larvae</tissue>
    </source>
</reference>
<accession>A0A9D4SWA5</accession>
<protein>
    <submittedName>
        <fullName evidence="1">Uncharacterized protein</fullName>
    </submittedName>
</protein>